<protein>
    <submittedName>
        <fullName evidence="1">Zf-CCHC domain-containing protein/RVP_2 domain-containing protein</fullName>
    </submittedName>
</protein>
<name>A0A5B6VMT4_9ROSI</name>
<dbReference type="OrthoDB" id="1936908at2759"/>
<gene>
    <name evidence="1" type="ORF">EPI10_016301</name>
</gene>
<dbReference type="Proteomes" id="UP000325315">
    <property type="component" value="Unassembled WGS sequence"/>
</dbReference>
<accession>A0A5B6VMT4</accession>
<comment type="caution">
    <text evidence="1">The sequence shown here is derived from an EMBL/GenBank/DDBJ whole genome shotgun (WGS) entry which is preliminary data.</text>
</comment>
<organism evidence="1 2">
    <name type="scientific">Gossypium australe</name>
    <dbReference type="NCBI Taxonomy" id="47621"/>
    <lineage>
        <taxon>Eukaryota</taxon>
        <taxon>Viridiplantae</taxon>
        <taxon>Streptophyta</taxon>
        <taxon>Embryophyta</taxon>
        <taxon>Tracheophyta</taxon>
        <taxon>Spermatophyta</taxon>
        <taxon>Magnoliopsida</taxon>
        <taxon>eudicotyledons</taxon>
        <taxon>Gunneridae</taxon>
        <taxon>Pentapetalae</taxon>
        <taxon>rosids</taxon>
        <taxon>malvids</taxon>
        <taxon>Malvales</taxon>
        <taxon>Malvaceae</taxon>
        <taxon>Malvoideae</taxon>
        <taxon>Gossypium</taxon>
    </lineage>
</organism>
<reference evidence="2" key="1">
    <citation type="journal article" date="2019" name="Plant Biotechnol. J.">
        <title>Genome sequencing of the Australian wild diploid species Gossypium australe highlights disease resistance and delayed gland morphogenesis.</title>
        <authorList>
            <person name="Cai Y."/>
            <person name="Cai X."/>
            <person name="Wang Q."/>
            <person name="Wang P."/>
            <person name="Zhang Y."/>
            <person name="Cai C."/>
            <person name="Xu Y."/>
            <person name="Wang K."/>
            <person name="Zhou Z."/>
            <person name="Wang C."/>
            <person name="Geng S."/>
            <person name="Li B."/>
            <person name="Dong Q."/>
            <person name="Hou Y."/>
            <person name="Wang H."/>
            <person name="Ai P."/>
            <person name="Liu Z."/>
            <person name="Yi F."/>
            <person name="Sun M."/>
            <person name="An G."/>
            <person name="Cheng J."/>
            <person name="Zhang Y."/>
            <person name="Shi Q."/>
            <person name="Xie Y."/>
            <person name="Shi X."/>
            <person name="Chang Y."/>
            <person name="Huang F."/>
            <person name="Chen Y."/>
            <person name="Hong S."/>
            <person name="Mi L."/>
            <person name="Sun Q."/>
            <person name="Zhang L."/>
            <person name="Zhou B."/>
            <person name="Peng R."/>
            <person name="Zhang X."/>
            <person name="Liu F."/>
        </authorList>
    </citation>
    <scope>NUCLEOTIDE SEQUENCE [LARGE SCALE GENOMIC DNA]</scope>
    <source>
        <strain evidence="2">cv. PA1801</strain>
    </source>
</reference>
<proteinExistence type="predicted"/>
<dbReference type="EMBL" id="SMMG02000006">
    <property type="protein sequence ID" value="KAA3470609.1"/>
    <property type="molecule type" value="Genomic_DNA"/>
</dbReference>
<evidence type="ECO:0000313" key="1">
    <source>
        <dbReference type="EMBL" id="KAA3470609.1"/>
    </source>
</evidence>
<evidence type="ECO:0000313" key="2">
    <source>
        <dbReference type="Proteomes" id="UP000325315"/>
    </source>
</evidence>
<sequence length="80" mass="9000">MRKSSFSSVSMLRNASHHKLLCGLNEDIQLLVGILELKEFVVLVDRAQKVEDLSKSKKKVDLEVQNSSKRQLGKLFSSPS</sequence>
<dbReference type="AlphaFoldDB" id="A0A5B6VMT4"/>
<keyword evidence="2" id="KW-1185">Reference proteome</keyword>